<gene>
    <name evidence="1" type="ORF">KIN20_002758</name>
</gene>
<name>A0AAD5LVQ1_PARTN</name>
<organism evidence="1 2">
    <name type="scientific">Parelaphostrongylus tenuis</name>
    <name type="common">Meningeal worm</name>
    <dbReference type="NCBI Taxonomy" id="148309"/>
    <lineage>
        <taxon>Eukaryota</taxon>
        <taxon>Metazoa</taxon>
        <taxon>Ecdysozoa</taxon>
        <taxon>Nematoda</taxon>
        <taxon>Chromadorea</taxon>
        <taxon>Rhabditida</taxon>
        <taxon>Rhabditina</taxon>
        <taxon>Rhabditomorpha</taxon>
        <taxon>Strongyloidea</taxon>
        <taxon>Metastrongylidae</taxon>
        <taxon>Parelaphostrongylus</taxon>
    </lineage>
</organism>
<evidence type="ECO:0000313" key="1">
    <source>
        <dbReference type="EMBL" id="KAJ1347642.1"/>
    </source>
</evidence>
<evidence type="ECO:0000313" key="2">
    <source>
        <dbReference type="Proteomes" id="UP001196413"/>
    </source>
</evidence>
<sequence length="109" mass="12574">MMVVQIDIPWIPGLTLQRRFQVFNLDDVVSKKFVRLPVLAVRFPFSRFGDDIETNSIDKVGMKNKVDRPIEVVLGPKRRFQVLTMSFPRNTFLTADPSVRIPTSSFGKY</sequence>
<reference evidence="1" key="1">
    <citation type="submission" date="2021-06" db="EMBL/GenBank/DDBJ databases">
        <title>Parelaphostrongylus tenuis whole genome reference sequence.</title>
        <authorList>
            <person name="Garwood T.J."/>
            <person name="Larsen P.A."/>
            <person name="Fountain-Jones N.M."/>
            <person name="Garbe J.R."/>
            <person name="Macchietto M.G."/>
            <person name="Kania S.A."/>
            <person name="Gerhold R.W."/>
            <person name="Richards J.E."/>
            <person name="Wolf T.M."/>
        </authorList>
    </citation>
    <scope>NUCLEOTIDE SEQUENCE</scope>
    <source>
        <strain evidence="1">MNPRO001-30</strain>
        <tissue evidence="1">Meninges</tissue>
    </source>
</reference>
<protein>
    <submittedName>
        <fullName evidence="1">Uncharacterized protein</fullName>
    </submittedName>
</protein>
<dbReference type="Proteomes" id="UP001196413">
    <property type="component" value="Unassembled WGS sequence"/>
</dbReference>
<accession>A0AAD5LVQ1</accession>
<dbReference type="EMBL" id="JAHQIW010000362">
    <property type="protein sequence ID" value="KAJ1347642.1"/>
    <property type="molecule type" value="Genomic_DNA"/>
</dbReference>
<keyword evidence="2" id="KW-1185">Reference proteome</keyword>
<dbReference type="AlphaFoldDB" id="A0AAD5LVQ1"/>
<comment type="caution">
    <text evidence="1">The sequence shown here is derived from an EMBL/GenBank/DDBJ whole genome shotgun (WGS) entry which is preliminary data.</text>
</comment>
<proteinExistence type="predicted"/>